<sequence length="72" mass="8449">MTIHHVVFFGLWGYQIFAIPCADNTVGLRPNPNDPEWIPTNWDPRGLAPLDRLTWWQSPIGWRLVWETEGMM</sequence>
<keyword evidence="3" id="KW-1185">Reference proteome</keyword>
<accession>A0A9Q8LG81</accession>
<evidence type="ECO:0000256" key="1">
    <source>
        <dbReference type="SAM" id="SignalP"/>
    </source>
</evidence>
<reference evidence="2" key="1">
    <citation type="submission" date="2021-12" db="EMBL/GenBank/DDBJ databases">
        <authorList>
            <person name="Zaccaron A."/>
            <person name="Stergiopoulos I."/>
        </authorList>
    </citation>
    <scope>NUCLEOTIDE SEQUENCE</scope>
    <source>
        <strain evidence="2">Race5_Kim</strain>
    </source>
</reference>
<dbReference type="KEGG" id="ffu:CLAFUR5_04169"/>
<dbReference type="Proteomes" id="UP000756132">
    <property type="component" value="Chromosome 4"/>
</dbReference>
<feature type="signal peptide" evidence="1">
    <location>
        <begin position="1"/>
        <end position="18"/>
    </location>
</feature>
<dbReference type="EMBL" id="CP090166">
    <property type="protein sequence ID" value="UJO16810.1"/>
    <property type="molecule type" value="Genomic_DNA"/>
</dbReference>
<dbReference type="GeneID" id="71984047"/>
<keyword evidence="1" id="KW-0732">Signal</keyword>
<dbReference type="RefSeq" id="XP_047761176.1">
    <property type="nucleotide sequence ID" value="XM_047903317.1"/>
</dbReference>
<protein>
    <submittedName>
        <fullName evidence="2">Uncharacterized protein</fullName>
    </submittedName>
</protein>
<evidence type="ECO:0000313" key="3">
    <source>
        <dbReference type="Proteomes" id="UP000756132"/>
    </source>
</evidence>
<proteinExistence type="predicted"/>
<gene>
    <name evidence="2" type="ORF">CLAFUR5_04169</name>
</gene>
<feature type="chain" id="PRO_5040201329" evidence="1">
    <location>
        <begin position="19"/>
        <end position="72"/>
    </location>
</feature>
<reference evidence="2" key="2">
    <citation type="journal article" date="2022" name="Microb. Genom.">
        <title>A chromosome-scale genome assembly of the tomato pathogen Cladosporium fulvum reveals a compartmentalized genome architecture and the presence of a dispensable chromosome.</title>
        <authorList>
            <person name="Zaccaron A.Z."/>
            <person name="Chen L.H."/>
            <person name="Samaras A."/>
            <person name="Stergiopoulos I."/>
        </authorList>
    </citation>
    <scope>NUCLEOTIDE SEQUENCE</scope>
    <source>
        <strain evidence="2">Race5_Kim</strain>
    </source>
</reference>
<organism evidence="2 3">
    <name type="scientific">Passalora fulva</name>
    <name type="common">Tomato leaf mold</name>
    <name type="synonym">Cladosporium fulvum</name>
    <dbReference type="NCBI Taxonomy" id="5499"/>
    <lineage>
        <taxon>Eukaryota</taxon>
        <taxon>Fungi</taxon>
        <taxon>Dikarya</taxon>
        <taxon>Ascomycota</taxon>
        <taxon>Pezizomycotina</taxon>
        <taxon>Dothideomycetes</taxon>
        <taxon>Dothideomycetidae</taxon>
        <taxon>Mycosphaerellales</taxon>
        <taxon>Mycosphaerellaceae</taxon>
        <taxon>Fulvia</taxon>
    </lineage>
</organism>
<name>A0A9Q8LG81_PASFU</name>
<evidence type="ECO:0000313" key="2">
    <source>
        <dbReference type="EMBL" id="UJO16810.1"/>
    </source>
</evidence>
<dbReference type="AlphaFoldDB" id="A0A9Q8LG81"/>